<organism evidence="1 2">
    <name type="scientific">Aquimonas voraii</name>
    <dbReference type="NCBI Taxonomy" id="265719"/>
    <lineage>
        <taxon>Bacteria</taxon>
        <taxon>Pseudomonadati</taxon>
        <taxon>Pseudomonadota</taxon>
        <taxon>Gammaproteobacteria</taxon>
        <taxon>Lysobacterales</taxon>
        <taxon>Lysobacteraceae</taxon>
        <taxon>Aquimonas</taxon>
    </lineage>
</organism>
<name>A0A1G6X8X3_9GAMM</name>
<protein>
    <submittedName>
        <fullName evidence="1">Uncharacterized protein</fullName>
    </submittedName>
</protein>
<keyword evidence="2" id="KW-1185">Reference proteome</keyword>
<evidence type="ECO:0000313" key="1">
    <source>
        <dbReference type="EMBL" id="SDD74528.1"/>
    </source>
</evidence>
<accession>A0A1G6X8X3</accession>
<evidence type="ECO:0000313" key="2">
    <source>
        <dbReference type="Proteomes" id="UP000199603"/>
    </source>
</evidence>
<dbReference type="STRING" id="265719.SAMN04488509_106100"/>
<dbReference type="Proteomes" id="UP000199603">
    <property type="component" value="Unassembled WGS sequence"/>
</dbReference>
<sequence length="49" mass="5378">MKSLSTEDMMNVAGGWEGAPWYGPFEVYRPGQPIDPTSPWAPPIPGYPV</sequence>
<proteinExistence type="predicted"/>
<gene>
    <name evidence="1" type="ORF">SAMN04488509_106100</name>
</gene>
<dbReference type="EMBL" id="FNAG01000006">
    <property type="protein sequence ID" value="SDD74528.1"/>
    <property type="molecule type" value="Genomic_DNA"/>
</dbReference>
<reference evidence="1 2" key="1">
    <citation type="submission" date="2016-10" db="EMBL/GenBank/DDBJ databases">
        <authorList>
            <person name="de Groot N.N."/>
        </authorList>
    </citation>
    <scope>NUCLEOTIDE SEQUENCE [LARGE SCALE GENOMIC DNA]</scope>
    <source>
        <strain evidence="1 2">DSM 16957</strain>
    </source>
</reference>
<dbReference type="AlphaFoldDB" id="A0A1G6X8X3"/>